<reference evidence="5 6" key="1">
    <citation type="journal article" date="2019" name="Int. J. Syst. Evol. Microbiol.">
        <title>The Global Catalogue of Microorganisms (GCM) 10K type strain sequencing project: providing services to taxonomists for standard genome sequencing and annotation.</title>
        <authorList>
            <consortium name="The Broad Institute Genomics Platform"/>
            <consortium name="The Broad Institute Genome Sequencing Center for Infectious Disease"/>
            <person name="Wu L."/>
            <person name="Ma J."/>
        </authorList>
    </citation>
    <scope>NUCLEOTIDE SEQUENCE [LARGE SCALE GENOMIC DNA]</scope>
    <source>
        <strain evidence="5 6">JCM 13378</strain>
    </source>
</reference>
<keyword evidence="2 3" id="KW-0732">Signal</keyword>
<dbReference type="RefSeq" id="WP_343845069.1">
    <property type="nucleotide sequence ID" value="NZ_BAAAEI010000012.1"/>
</dbReference>
<sequence length="259" mass="29664">MRLLLILCLIAGPGLAQTFCPHPINLVFSGDWYPYFYLDKQGQYSGRDLELLRKGLMRMDCELAILHLPERRISADLLSGRVDVAIAATLTEQRQKQFMFSIPYRLQTIVLVYRKSDRQTAALDTILDLVQQNKLVALNRGGWYGHEVAAVLDSKWARQLMHVETFASRLELLRRGRVDAFIDDKDTVLAEMQRNGLTDLALITRPLDIAEQHYMFSKINLDEAFVTEFNRQLSIIMGERPPKSARFSPLHPLQSVPAH</sequence>
<evidence type="ECO:0000256" key="1">
    <source>
        <dbReference type="ARBA" id="ARBA00010333"/>
    </source>
</evidence>
<protein>
    <recommendedName>
        <fullName evidence="4">Solute-binding protein family 3/N-terminal domain-containing protein</fullName>
    </recommendedName>
</protein>
<accession>A0ABN0X9A1</accession>
<organism evidence="5 6">
    <name type="scientific">Bowmanella denitrificans</name>
    <dbReference type="NCBI Taxonomy" id="366582"/>
    <lineage>
        <taxon>Bacteria</taxon>
        <taxon>Pseudomonadati</taxon>
        <taxon>Pseudomonadota</taxon>
        <taxon>Gammaproteobacteria</taxon>
        <taxon>Alteromonadales</taxon>
        <taxon>Alteromonadaceae</taxon>
        <taxon>Bowmanella</taxon>
    </lineage>
</organism>
<evidence type="ECO:0000313" key="5">
    <source>
        <dbReference type="EMBL" id="GAA0358500.1"/>
    </source>
</evidence>
<comment type="similarity">
    <text evidence="1">Belongs to the bacterial solute-binding protein 3 family.</text>
</comment>
<evidence type="ECO:0000259" key="4">
    <source>
        <dbReference type="SMART" id="SM00062"/>
    </source>
</evidence>
<dbReference type="SUPFAM" id="SSF53850">
    <property type="entry name" value="Periplasmic binding protein-like II"/>
    <property type="match status" value="1"/>
</dbReference>
<feature type="chain" id="PRO_5045507828" description="Solute-binding protein family 3/N-terminal domain-containing protein" evidence="3">
    <location>
        <begin position="17"/>
        <end position="259"/>
    </location>
</feature>
<keyword evidence="6" id="KW-1185">Reference proteome</keyword>
<feature type="signal peptide" evidence="3">
    <location>
        <begin position="1"/>
        <end position="16"/>
    </location>
</feature>
<gene>
    <name evidence="5" type="ORF">GCM10009092_23380</name>
</gene>
<evidence type="ECO:0000313" key="6">
    <source>
        <dbReference type="Proteomes" id="UP001501757"/>
    </source>
</evidence>
<comment type="caution">
    <text evidence="5">The sequence shown here is derived from an EMBL/GenBank/DDBJ whole genome shotgun (WGS) entry which is preliminary data.</text>
</comment>
<dbReference type="Gene3D" id="3.40.190.10">
    <property type="entry name" value="Periplasmic binding protein-like II"/>
    <property type="match status" value="2"/>
</dbReference>
<name>A0ABN0X9A1_9ALTE</name>
<feature type="domain" description="Solute-binding protein family 3/N-terminal" evidence="4">
    <location>
        <begin position="23"/>
        <end position="242"/>
    </location>
</feature>
<dbReference type="PANTHER" id="PTHR35936">
    <property type="entry name" value="MEMBRANE-BOUND LYTIC MUREIN TRANSGLYCOSYLASE F"/>
    <property type="match status" value="1"/>
</dbReference>
<dbReference type="Pfam" id="PF00497">
    <property type="entry name" value="SBP_bac_3"/>
    <property type="match status" value="1"/>
</dbReference>
<evidence type="ECO:0000256" key="2">
    <source>
        <dbReference type="ARBA" id="ARBA00022729"/>
    </source>
</evidence>
<dbReference type="SMART" id="SM00062">
    <property type="entry name" value="PBPb"/>
    <property type="match status" value="1"/>
</dbReference>
<dbReference type="Proteomes" id="UP001501757">
    <property type="component" value="Unassembled WGS sequence"/>
</dbReference>
<proteinExistence type="inferred from homology"/>
<evidence type="ECO:0000256" key="3">
    <source>
        <dbReference type="SAM" id="SignalP"/>
    </source>
</evidence>
<dbReference type="InterPro" id="IPR001638">
    <property type="entry name" value="Solute-binding_3/MltF_N"/>
</dbReference>
<dbReference type="PANTHER" id="PTHR35936:SF6">
    <property type="entry name" value="AMINO ACID ABC TRANSPORTER SUBSTRATE-BINDING PAAT FAMILY PROTEIN"/>
    <property type="match status" value="1"/>
</dbReference>
<dbReference type="EMBL" id="BAAAEI010000012">
    <property type="protein sequence ID" value="GAA0358500.1"/>
    <property type="molecule type" value="Genomic_DNA"/>
</dbReference>